<gene>
    <name evidence="2" type="ORF">SAMN04489743_1096</name>
</gene>
<dbReference type="Proteomes" id="UP000198751">
    <property type="component" value="Chromosome I"/>
</dbReference>
<keyword evidence="3" id="KW-1185">Reference proteome</keyword>
<evidence type="ECO:0000256" key="1">
    <source>
        <dbReference type="SAM" id="Phobius"/>
    </source>
</evidence>
<evidence type="ECO:0000313" key="2">
    <source>
        <dbReference type="EMBL" id="SDS87794.1"/>
    </source>
</evidence>
<reference evidence="3" key="1">
    <citation type="submission" date="2016-10" db="EMBL/GenBank/DDBJ databases">
        <authorList>
            <person name="Varghese N."/>
            <person name="Submissions S."/>
        </authorList>
    </citation>
    <scope>NUCLEOTIDE SEQUENCE [LARGE SCALE GENOMIC DNA]</scope>
    <source>
        <strain evidence="3">IMMIB L-1606</strain>
    </source>
</reference>
<evidence type="ECO:0000313" key="3">
    <source>
        <dbReference type="Proteomes" id="UP000198751"/>
    </source>
</evidence>
<name>A0A1H1VS98_9MICC</name>
<dbReference type="EMBL" id="LT629779">
    <property type="protein sequence ID" value="SDS87794.1"/>
    <property type="molecule type" value="Genomic_DNA"/>
</dbReference>
<dbReference type="OrthoDB" id="4946232at2"/>
<feature type="transmembrane region" description="Helical" evidence="1">
    <location>
        <begin position="12"/>
        <end position="31"/>
    </location>
</feature>
<protein>
    <submittedName>
        <fullName evidence="2">Uncharacterized protein</fullName>
    </submittedName>
</protein>
<keyword evidence="1" id="KW-1133">Transmembrane helix</keyword>
<dbReference type="RefSeq" id="WP_091718252.1">
    <property type="nucleotide sequence ID" value="NZ_LT629779.1"/>
</dbReference>
<keyword evidence="1" id="KW-0472">Membrane</keyword>
<organism evidence="2 3">
    <name type="scientific">Pseudarthrobacter equi</name>
    <dbReference type="NCBI Taxonomy" id="728066"/>
    <lineage>
        <taxon>Bacteria</taxon>
        <taxon>Bacillati</taxon>
        <taxon>Actinomycetota</taxon>
        <taxon>Actinomycetes</taxon>
        <taxon>Micrococcales</taxon>
        <taxon>Micrococcaceae</taxon>
        <taxon>Pseudarthrobacter</taxon>
    </lineage>
</organism>
<dbReference type="AlphaFoldDB" id="A0A1H1VS98"/>
<accession>A0A1H1VS98</accession>
<sequence length="178" mass="19751">MKNWVRQHPYLALAAGYVVFFFIAGAIWWVFNPGDLADAAVHAAMNTLVYWLLALFQIRNLRKTSARLKEHGQLRAYIRYPESRPGSLSGIWNQGIVTPAAGSIQFQPAVYDNLEASGRATTLTVEKVLPQRWKVTGKDRKYIGSFGMYAVTALTDHGKVEIAAGPESLDRLAEALEG</sequence>
<keyword evidence="1" id="KW-0812">Transmembrane</keyword>
<proteinExistence type="predicted"/>
<feature type="transmembrane region" description="Helical" evidence="1">
    <location>
        <begin position="43"/>
        <end position="61"/>
    </location>
</feature>